<dbReference type="Gene3D" id="2.40.50.140">
    <property type="entry name" value="Nucleic acid-binding proteins"/>
    <property type="match status" value="1"/>
</dbReference>
<dbReference type="InterPro" id="IPR000424">
    <property type="entry name" value="Primosome_PriB/ssb"/>
</dbReference>
<dbReference type="GO" id="GO:0009295">
    <property type="term" value="C:nucleoid"/>
    <property type="evidence" value="ECO:0007669"/>
    <property type="project" value="TreeGrafter"/>
</dbReference>
<gene>
    <name evidence="5" type="ORF">HG933_11330</name>
</gene>
<comment type="caution">
    <text evidence="5">The sequence shown here is derived from an EMBL/GenBank/DDBJ whole genome shotgun (WGS) entry which is preliminary data.</text>
</comment>
<name>A0A848EWW1_MEGEL</name>
<evidence type="ECO:0000256" key="2">
    <source>
        <dbReference type="HAMAP-Rule" id="MF_00984"/>
    </source>
</evidence>
<evidence type="ECO:0000313" key="6">
    <source>
        <dbReference type="Proteomes" id="UP000536773"/>
    </source>
</evidence>
<reference evidence="5 6" key="1">
    <citation type="submission" date="2020-04" db="EMBL/GenBank/DDBJ databases">
        <authorList>
            <person name="Hitch T.C.A."/>
            <person name="Wylensek D."/>
            <person name="Clavel T."/>
        </authorList>
    </citation>
    <scope>NUCLEOTIDE SEQUENCE [LARGE SCALE GENOMIC DNA]</scope>
    <source>
        <strain evidence="5 6">WCA-386-APC-2A</strain>
    </source>
</reference>
<dbReference type="PIRSF" id="PIRSF002070">
    <property type="entry name" value="SSB"/>
    <property type="match status" value="1"/>
</dbReference>
<dbReference type="SUPFAM" id="SSF50249">
    <property type="entry name" value="Nucleic acid-binding proteins"/>
    <property type="match status" value="1"/>
</dbReference>
<sequence>MNVIGNVTRDPEVMFTKSGMAKVKFSVASNSRYTSKDGEQKEATDYINVVAWGKLAECISEAVFKGTPVMVQGRYTTSSYEGRDGEKNYYTCVTASFVGVSVYKSANAQNGGSKNTNTNKYADNGFSDMGQETTEPIPF</sequence>
<dbReference type="EMBL" id="JABBJH010000026">
    <property type="protein sequence ID" value="NMK39944.1"/>
    <property type="molecule type" value="Genomic_DNA"/>
</dbReference>
<proteinExistence type="inferred from homology"/>
<dbReference type="RefSeq" id="WP_169014009.1">
    <property type="nucleotide sequence ID" value="NZ_JABBJH010000026.1"/>
</dbReference>
<dbReference type="PANTHER" id="PTHR10302:SF27">
    <property type="entry name" value="SINGLE-STRANDED DNA-BINDING PROTEIN"/>
    <property type="match status" value="1"/>
</dbReference>
<dbReference type="PANTHER" id="PTHR10302">
    <property type="entry name" value="SINGLE-STRANDED DNA-BINDING PROTEIN"/>
    <property type="match status" value="1"/>
</dbReference>
<organism evidence="5 6">
    <name type="scientific">Megasphaera elsdenii</name>
    <dbReference type="NCBI Taxonomy" id="907"/>
    <lineage>
        <taxon>Bacteria</taxon>
        <taxon>Bacillati</taxon>
        <taxon>Bacillota</taxon>
        <taxon>Negativicutes</taxon>
        <taxon>Veillonellales</taxon>
        <taxon>Veillonellaceae</taxon>
        <taxon>Megasphaera</taxon>
    </lineage>
</organism>
<evidence type="ECO:0000313" key="5">
    <source>
        <dbReference type="EMBL" id="NMK39944.1"/>
    </source>
</evidence>
<evidence type="ECO:0000256" key="4">
    <source>
        <dbReference type="SAM" id="MobiDB-lite"/>
    </source>
</evidence>
<feature type="region of interest" description="Disordered" evidence="4">
    <location>
        <begin position="108"/>
        <end position="139"/>
    </location>
</feature>
<dbReference type="PROSITE" id="PS50935">
    <property type="entry name" value="SSB"/>
    <property type="match status" value="1"/>
</dbReference>
<feature type="compositionally biased region" description="Polar residues" evidence="4">
    <location>
        <begin position="130"/>
        <end position="139"/>
    </location>
</feature>
<keyword evidence="1 2" id="KW-0238">DNA-binding</keyword>
<comment type="subunit">
    <text evidence="2">Homotetramer.</text>
</comment>
<dbReference type="Proteomes" id="UP000536773">
    <property type="component" value="Unassembled WGS sequence"/>
</dbReference>
<feature type="compositionally biased region" description="Polar residues" evidence="4">
    <location>
        <begin position="108"/>
        <end position="121"/>
    </location>
</feature>
<dbReference type="GO" id="GO:0006260">
    <property type="term" value="P:DNA replication"/>
    <property type="evidence" value="ECO:0007669"/>
    <property type="project" value="InterPro"/>
</dbReference>
<evidence type="ECO:0000256" key="1">
    <source>
        <dbReference type="ARBA" id="ARBA00023125"/>
    </source>
</evidence>
<dbReference type="CDD" id="cd04496">
    <property type="entry name" value="SSB_OBF"/>
    <property type="match status" value="1"/>
</dbReference>
<dbReference type="Pfam" id="PF00436">
    <property type="entry name" value="SSB"/>
    <property type="match status" value="1"/>
</dbReference>
<accession>A0A848EWW1</accession>
<dbReference type="GO" id="GO:0003697">
    <property type="term" value="F:single-stranded DNA binding"/>
    <property type="evidence" value="ECO:0007669"/>
    <property type="project" value="UniProtKB-UniRule"/>
</dbReference>
<dbReference type="AlphaFoldDB" id="A0A848EWW1"/>
<dbReference type="InterPro" id="IPR012340">
    <property type="entry name" value="NA-bd_OB-fold"/>
</dbReference>
<evidence type="ECO:0000256" key="3">
    <source>
        <dbReference type="PIRNR" id="PIRNR002070"/>
    </source>
</evidence>
<dbReference type="NCBIfam" id="TIGR00621">
    <property type="entry name" value="ssb"/>
    <property type="match status" value="1"/>
</dbReference>
<protein>
    <recommendedName>
        <fullName evidence="2 3">Single-stranded DNA-binding protein</fullName>
        <shortName evidence="2">SSB</shortName>
    </recommendedName>
</protein>
<dbReference type="HAMAP" id="MF_00984">
    <property type="entry name" value="SSB"/>
    <property type="match status" value="1"/>
</dbReference>
<dbReference type="InterPro" id="IPR011344">
    <property type="entry name" value="ssDNA-bd"/>
</dbReference>
<comment type="caution">
    <text evidence="2">Lacks conserved residue(s) required for the propagation of feature annotation.</text>
</comment>